<evidence type="ECO:0000256" key="2">
    <source>
        <dbReference type="ARBA" id="ARBA00022692"/>
    </source>
</evidence>
<evidence type="ECO:0000256" key="5">
    <source>
        <dbReference type="ARBA" id="ARBA00023136"/>
    </source>
</evidence>
<sequence>MEAMNLNLSVPLASTATLKNPLTKPYLRESLMAVEILAPTWPIIILFGIIANTINIVVFLKAGVKDNVTTLLFSLSISDLTFLILVAPNTCYWIIDFYFKSFIWPFHYRFVHTLFYWPAFTAYDLSAFLSVSLGVMRCACVAMPLKFKAVFTKSRTIKWVLFLVALAVTLRAPVLSIYKIVWRADSTTNVSYPYMVATRLASMSRINDIMNRGFVICINYIVMITCVIILSFKLYEASKIRQSSTVISSYNSDPASKQTTPQSMTSRDLQVIKSVALVCTIFVLSQLPYLLLSLSRLINAEFNINDSRLVKLFSIISNVARTCSVLNASINIFVYYKYNSKYRSILLIMLSSHEKTR</sequence>
<keyword evidence="11" id="KW-1185">Reference proteome</keyword>
<feature type="domain" description="G-protein coupled receptors family 1 profile" evidence="9">
    <location>
        <begin position="51"/>
        <end position="335"/>
    </location>
</feature>
<dbReference type="AlphaFoldDB" id="A0AAE0Z4V6"/>
<feature type="transmembrane region" description="Helical" evidence="8">
    <location>
        <begin position="271"/>
        <end position="292"/>
    </location>
</feature>
<evidence type="ECO:0000259" key="9">
    <source>
        <dbReference type="PROSITE" id="PS50262"/>
    </source>
</evidence>
<evidence type="ECO:0000313" key="10">
    <source>
        <dbReference type="EMBL" id="KAK3762813.1"/>
    </source>
</evidence>
<dbReference type="PROSITE" id="PS50262">
    <property type="entry name" value="G_PROTEIN_RECEP_F1_2"/>
    <property type="match status" value="1"/>
</dbReference>
<dbReference type="EMBL" id="JAWDGP010004637">
    <property type="protein sequence ID" value="KAK3762813.1"/>
    <property type="molecule type" value="Genomic_DNA"/>
</dbReference>
<dbReference type="GO" id="GO:0004930">
    <property type="term" value="F:G protein-coupled receptor activity"/>
    <property type="evidence" value="ECO:0007669"/>
    <property type="project" value="UniProtKB-KW"/>
</dbReference>
<name>A0AAE0Z4V6_9GAST</name>
<feature type="transmembrane region" description="Helical" evidence="8">
    <location>
        <begin position="72"/>
        <end position="95"/>
    </location>
</feature>
<organism evidence="10 11">
    <name type="scientific">Elysia crispata</name>
    <name type="common">lettuce slug</name>
    <dbReference type="NCBI Taxonomy" id="231223"/>
    <lineage>
        <taxon>Eukaryota</taxon>
        <taxon>Metazoa</taxon>
        <taxon>Spiralia</taxon>
        <taxon>Lophotrochozoa</taxon>
        <taxon>Mollusca</taxon>
        <taxon>Gastropoda</taxon>
        <taxon>Heterobranchia</taxon>
        <taxon>Euthyneura</taxon>
        <taxon>Panpulmonata</taxon>
        <taxon>Sacoglossa</taxon>
        <taxon>Placobranchoidea</taxon>
        <taxon>Plakobranchidae</taxon>
        <taxon>Elysia</taxon>
    </lineage>
</organism>
<feature type="transmembrane region" description="Helical" evidence="8">
    <location>
        <begin position="40"/>
        <end position="60"/>
    </location>
</feature>
<feature type="transmembrane region" description="Helical" evidence="8">
    <location>
        <begin position="159"/>
        <end position="181"/>
    </location>
</feature>
<evidence type="ECO:0000256" key="8">
    <source>
        <dbReference type="SAM" id="Phobius"/>
    </source>
</evidence>
<feature type="transmembrane region" description="Helical" evidence="8">
    <location>
        <begin position="213"/>
        <end position="235"/>
    </location>
</feature>
<dbReference type="PRINTS" id="PR00237">
    <property type="entry name" value="GPCRRHODOPSN"/>
</dbReference>
<keyword evidence="7" id="KW-0807">Transducer</keyword>
<keyword evidence="6" id="KW-0675">Receptor</keyword>
<reference evidence="10" key="1">
    <citation type="journal article" date="2023" name="G3 (Bethesda)">
        <title>A reference genome for the long-term kleptoplast-retaining sea slug Elysia crispata morphotype clarki.</title>
        <authorList>
            <person name="Eastman K.E."/>
            <person name="Pendleton A.L."/>
            <person name="Shaikh M.A."/>
            <person name="Suttiyut T."/>
            <person name="Ogas R."/>
            <person name="Tomko P."/>
            <person name="Gavelis G."/>
            <person name="Widhalm J.R."/>
            <person name="Wisecaver J.H."/>
        </authorList>
    </citation>
    <scope>NUCLEOTIDE SEQUENCE</scope>
    <source>
        <strain evidence="10">ECLA1</strain>
    </source>
</reference>
<dbReference type="Proteomes" id="UP001283361">
    <property type="component" value="Unassembled WGS sequence"/>
</dbReference>
<evidence type="ECO:0000313" key="11">
    <source>
        <dbReference type="Proteomes" id="UP001283361"/>
    </source>
</evidence>
<evidence type="ECO:0000256" key="4">
    <source>
        <dbReference type="ARBA" id="ARBA00023040"/>
    </source>
</evidence>
<keyword evidence="5 8" id="KW-0472">Membrane</keyword>
<keyword evidence="2 8" id="KW-0812">Transmembrane</keyword>
<evidence type="ECO:0000256" key="1">
    <source>
        <dbReference type="ARBA" id="ARBA00004141"/>
    </source>
</evidence>
<dbReference type="Pfam" id="PF00001">
    <property type="entry name" value="7tm_1"/>
    <property type="match status" value="1"/>
</dbReference>
<dbReference type="SUPFAM" id="SSF81321">
    <property type="entry name" value="Family A G protein-coupled receptor-like"/>
    <property type="match status" value="1"/>
</dbReference>
<dbReference type="PANTHER" id="PTHR24243">
    <property type="entry name" value="G-PROTEIN COUPLED RECEPTOR"/>
    <property type="match status" value="1"/>
</dbReference>
<keyword evidence="4" id="KW-0297">G-protein coupled receptor</keyword>
<protein>
    <recommendedName>
        <fullName evidence="9">G-protein coupled receptors family 1 profile domain-containing protein</fullName>
    </recommendedName>
</protein>
<proteinExistence type="predicted"/>
<evidence type="ECO:0000256" key="3">
    <source>
        <dbReference type="ARBA" id="ARBA00022989"/>
    </source>
</evidence>
<feature type="transmembrane region" description="Helical" evidence="8">
    <location>
        <begin position="312"/>
        <end position="336"/>
    </location>
</feature>
<dbReference type="InterPro" id="IPR017452">
    <property type="entry name" value="GPCR_Rhodpsn_7TM"/>
</dbReference>
<dbReference type="InterPro" id="IPR000276">
    <property type="entry name" value="GPCR_Rhodpsn"/>
</dbReference>
<comment type="subcellular location">
    <subcellularLocation>
        <location evidence="1">Membrane</location>
        <topology evidence="1">Multi-pass membrane protein</topology>
    </subcellularLocation>
</comment>
<dbReference type="GO" id="GO:0005886">
    <property type="term" value="C:plasma membrane"/>
    <property type="evidence" value="ECO:0007669"/>
    <property type="project" value="TreeGrafter"/>
</dbReference>
<feature type="transmembrane region" description="Helical" evidence="8">
    <location>
        <begin position="115"/>
        <end position="138"/>
    </location>
</feature>
<evidence type="ECO:0000256" key="6">
    <source>
        <dbReference type="ARBA" id="ARBA00023170"/>
    </source>
</evidence>
<evidence type="ECO:0000256" key="7">
    <source>
        <dbReference type="ARBA" id="ARBA00023224"/>
    </source>
</evidence>
<gene>
    <name evidence="10" type="ORF">RRG08_040508</name>
</gene>
<accession>A0AAE0Z4V6</accession>
<dbReference type="PANTHER" id="PTHR24243:SF230">
    <property type="entry name" value="G-PROTEIN COUPLED RECEPTORS FAMILY 1 PROFILE DOMAIN-CONTAINING PROTEIN"/>
    <property type="match status" value="1"/>
</dbReference>
<comment type="caution">
    <text evidence="10">The sequence shown here is derived from an EMBL/GenBank/DDBJ whole genome shotgun (WGS) entry which is preliminary data.</text>
</comment>
<keyword evidence="3 8" id="KW-1133">Transmembrane helix</keyword>
<dbReference type="Gene3D" id="1.20.1070.10">
    <property type="entry name" value="Rhodopsin 7-helix transmembrane proteins"/>
    <property type="match status" value="1"/>
</dbReference>